<accession>A0A1L0BLX1</accession>
<sequence length="356" mass="41430">MNENSEKRDFVRVVEDLEDQQRHDLSVHLYLAYLLHQVNPYFPHTRWASWPVRLPKVADPDLRGGYEDIAVDNLFRSLQDGIDWATKIDIKSDSMQSAPESPKSNEQVIDFQRSSGRLELTHKRLRKSNPKAAVVNEMYAALHRVIYKKANRLAKHGQRVNLNETEFTKQMALRLANRLGNVLSTLENQGRRRGFFPKTWQDVLIANLQMSGLGEVSDIDSHKLAYMKAKKLFMDYNHKYEYDADTYGEFEGSNKIPEFDVEHHLATIEKEGIVKYSANRPPLERLEAMRQERATKDHVFWTLLRNKMTARQLSWKSSDVLSDFEVTEGEYQEERQKEFRNHASTLSPNSFKVDGA</sequence>
<dbReference type="EMBL" id="LT635765">
    <property type="protein sequence ID" value="SGZ52423.1"/>
    <property type="molecule type" value="Genomic_DNA"/>
</dbReference>
<proteinExistence type="predicted"/>
<reference evidence="2 3" key="1">
    <citation type="submission" date="2016-10" db="EMBL/GenBank/DDBJ databases">
        <authorList>
            <person name="de Groot N.N."/>
        </authorList>
    </citation>
    <scope>NUCLEOTIDE SEQUENCE [LARGE SCALE GENOMIC DNA]</scope>
    <source>
        <strain evidence="2 3">PYCC 4715</strain>
    </source>
</reference>
<dbReference type="AlphaFoldDB" id="A0A1L0BLX1"/>
<evidence type="ECO:0000313" key="2">
    <source>
        <dbReference type="EMBL" id="SGZ52423.1"/>
    </source>
</evidence>
<organism evidence="2 3">
    <name type="scientific">Sungouiella intermedia</name>
    <dbReference type="NCBI Taxonomy" id="45354"/>
    <lineage>
        <taxon>Eukaryota</taxon>
        <taxon>Fungi</taxon>
        <taxon>Dikarya</taxon>
        <taxon>Ascomycota</taxon>
        <taxon>Saccharomycotina</taxon>
        <taxon>Pichiomycetes</taxon>
        <taxon>Metschnikowiaceae</taxon>
        <taxon>Sungouiella</taxon>
    </lineage>
</organism>
<dbReference type="Proteomes" id="UP000182259">
    <property type="component" value="Chromosome II"/>
</dbReference>
<name>A0A1L0BLX1_9ASCO</name>
<gene>
    <name evidence="2" type="ORF">SAMEA4029009_CIC11G00000001550</name>
</gene>
<evidence type="ECO:0000313" key="3">
    <source>
        <dbReference type="Proteomes" id="UP000182259"/>
    </source>
</evidence>
<protein>
    <submittedName>
        <fullName evidence="2">CIC11C00000001550</fullName>
    </submittedName>
</protein>
<evidence type="ECO:0000256" key="1">
    <source>
        <dbReference type="SAM" id="MobiDB-lite"/>
    </source>
</evidence>
<feature type="region of interest" description="Disordered" evidence="1">
    <location>
        <begin position="335"/>
        <end position="356"/>
    </location>
</feature>